<evidence type="ECO:0000256" key="5">
    <source>
        <dbReference type="ARBA" id="ARBA00022679"/>
    </source>
</evidence>
<dbReference type="NCBIfam" id="TIGR01496">
    <property type="entry name" value="DHPS"/>
    <property type="match status" value="1"/>
</dbReference>
<dbReference type="Gene3D" id="3.20.20.20">
    <property type="entry name" value="Dihydropteroate synthase-like"/>
    <property type="match status" value="1"/>
</dbReference>
<evidence type="ECO:0000256" key="1">
    <source>
        <dbReference type="ARBA" id="ARBA00000012"/>
    </source>
</evidence>
<dbReference type="STRING" id="490188.SAMN04488068_2409"/>
<evidence type="ECO:0000313" key="11">
    <source>
        <dbReference type="EMBL" id="SHH07081.1"/>
    </source>
</evidence>
<keyword evidence="6 9" id="KW-0479">Metal-binding</keyword>
<dbReference type="GO" id="GO:0046654">
    <property type="term" value="P:tetrahydrofolate biosynthetic process"/>
    <property type="evidence" value="ECO:0007669"/>
    <property type="project" value="UniProtKB-UniPathway"/>
</dbReference>
<dbReference type="InterPro" id="IPR011005">
    <property type="entry name" value="Dihydropteroate_synth-like_sf"/>
</dbReference>
<comment type="catalytic activity">
    <reaction evidence="1">
        <text>(7,8-dihydropterin-6-yl)methyl diphosphate + 4-aminobenzoate = 7,8-dihydropteroate + diphosphate</text>
        <dbReference type="Rhea" id="RHEA:19949"/>
        <dbReference type="ChEBI" id="CHEBI:17836"/>
        <dbReference type="ChEBI" id="CHEBI:17839"/>
        <dbReference type="ChEBI" id="CHEBI:33019"/>
        <dbReference type="ChEBI" id="CHEBI:72950"/>
        <dbReference type="EC" id="2.5.1.15"/>
    </reaction>
</comment>
<dbReference type="PROSITE" id="PS00792">
    <property type="entry name" value="DHPS_1"/>
    <property type="match status" value="1"/>
</dbReference>
<dbReference type="AlphaFoldDB" id="A0A1M5PZW3"/>
<evidence type="ECO:0000313" key="12">
    <source>
        <dbReference type="Proteomes" id="UP000199758"/>
    </source>
</evidence>
<evidence type="ECO:0000256" key="9">
    <source>
        <dbReference type="RuleBase" id="RU361205"/>
    </source>
</evidence>
<dbReference type="GO" id="GO:0046872">
    <property type="term" value="F:metal ion binding"/>
    <property type="evidence" value="ECO:0007669"/>
    <property type="project" value="UniProtKB-KW"/>
</dbReference>
<dbReference type="SUPFAM" id="SSF51717">
    <property type="entry name" value="Dihydropteroate synthetase-like"/>
    <property type="match status" value="1"/>
</dbReference>
<evidence type="ECO:0000256" key="6">
    <source>
        <dbReference type="ARBA" id="ARBA00022723"/>
    </source>
</evidence>
<name>A0A1M5PZW3_9GAMM</name>
<dbReference type="InterPro" id="IPR000489">
    <property type="entry name" value="Pterin-binding_dom"/>
</dbReference>
<organism evidence="11 12">
    <name type="scientific">Hydrocarboniphaga daqingensis</name>
    <dbReference type="NCBI Taxonomy" id="490188"/>
    <lineage>
        <taxon>Bacteria</taxon>
        <taxon>Pseudomonadati</taxon>
        <taxon>Pseudomonadota</taxon>
        <taxon>Gammaproteobacteria</taxon>
        <taxon>Nevskiales</taxon>
        <taxon>Nevskiaceae</taxon>
        <taxon>Hydrocarboniphaga</taxon>
    </lineage>
</organism>
<dbReference type="PROSITE" id="PS50972">
    <property type="entry name" value="PTERIN_BINDING"/>
    <property type="match status" value="1"/>
</dbReference>
<protein>
    <recommendedName>
        <fullName evidence="4 9">Dihydropteroate synthase</fullName>
        <shortName evidence="9">DHPS</shortName>
        <ecNumber evidence="4 9">2.5.1.15</ecNumber>
    </recommendedName>
    <alternativeName>
        <fullName evidence="9">Dihydropteroate pyrophosphorylase</fullName>
    </alternativeName>
</protein>
<comment type="function">
    <text evidence="9">Catalyzes the condensation of para-aminobenzoate (pABA) with 6-hydroxymethyl-7,8-dihydropterin diphosphate (DHPt-PP) to form 7,8-dihydropteroate (H2Pte), the immediate precursor of folate derivatives.</text>
</comment>
<reference evidence="11 12" key="1">
    <citation type="submission" date="2016-11" db="EMBL/GenBank/DDBJ databases">
        <authorList>
            <person name="Jaros S."/>
            <person name="Januszkiewicz K."/>
            <person name="Wedrychowicz H."/>
        </authorList>
    </citation>
    <scope>NUCLEOTIDE SEQUENCE [LARGE SCALE GENOMIC DNA]</scope>
    <source>
        <strain evidence="11 12">CGMCC 1.7049</strain>
    </source>
</reference>
<dbReference type="CDD" id="cd00739">
    <property type="entry name" value="DHPS"/>
    <property type="match status" value="1"/>
</dbReference>
<evidence type="ECO:0000259" key="10">
    <source>
        <dbReference type="PROSITE" id="PS50972"/>
    </source>
</evidence>
<dbReference type="InterPro" id="IPR006390">
    <property type="entry name" value="DHP_synth_dom"/>
</dbReference>
<keyword evidence="5 9" id="KW-0808">Transferase</keyword>
<dbReference type="PANTHER" id="PTHR20941">
    <property type="entry name" value="FOLATE SYNTHESIS PROTEINS"/>
    <property type="match status" value="1"/>
</dbReference>
<gene>
    <name evidence="11" type="ORF">SAMN04488068_2409</name>
</gene>
<dbReference type="EMBL" id="FQWZ01000005">
    <property type="protein sequence ID" value="SHH07081.1"/>
    <property type="molecule type" value="Genomic_DNA"/>
</dbReference>
<evidence type="ECO:0000256" key="8">
    <source>
        <dbReference type="ARBA" id="ARBA00022909"/>
    </source>
</evidence>
<keyword evidence="12" id="KW-1185">Reference proteome</keyword>
<dbReference type="PANTHER" id="PTHR20941:SF1">
    <property type="entry name" value="FOLIC ACID SYNTHESIS PROTEIN FOL1"/>
    <property type="match status" value="1"/>
</dbReference>
<dbReference type="GO" id="GO:0046656">
    <property type="term" value="P:folic acid biosynthetic process"/>
    <property type="evidence" value="ECO:0007669"/>
    <property type="project" value="UniProtKB-KW"/>
</dbReference>
<keyword evidence="7 9" id="KW-0460">Magnesium</keyword>
<evidence type="ECO:0000256" key="3">
    <source>
        <dbReference type="ARBA" id="ARBA00004763"/>
    </source>
</evidence>
<keyword evidence="8 9" id="KW-0289">Folate biosynthesis</keyword>
<dbReference type="GO" id="GO:0005829">
    <property type="term" value="C:cytosol"/>
    <property type="evidence" value="ECO:0007669"/>
    <property type="project" value="TreeGrafter"/>
</dbReference>
<comment type="pathway">
    <text evidence="3 9">Cofactor biosynthesis; tetrahydrofolate biosynthesis; 7,8-dihydrofolate from 2-amino-4-hydroxy-6-hydroxymethyl-7,8-dihydropteridine diphosphate and 4-aminobenzoate: step 1/2.</text>
</comment>
<proteinExistence type="inferred from homology"/>
<feature type="domain" description="Pterin-binding" evidence="10">
    <location>
        <begin position="26"/>
        <end position="278"/>
    </location>
</feature>
<evidence type="ECO:0000256" key="4">
    <source>
        <dbReference type="ARBA" id="ARBA00012458"/>
    </source>
</evidence>
<accession>A0A1M5PZW3</accession>
<dbReference type="Proteomes" id="UP000199758">
    <property type="component" value="Unassembled WGS sequence"/>
</dbReference>
<dbReference type="GO" id="GO:0004156">
    <property type="term" value="F:dihydropteroate synthase activity"/>
    <property type="evidence" value="ECO:0007669"/>
    <property type="project" value="UniProtKB-EC"/>
</dbReference>
<dbReference type="UniPathway" id="UPA00077">
    <property type="reaction ID" value="UER00156"/>
</dbReference>
<evidence type="ECO:0000256" key="2">
    <source>
        <dbReference type="ARBA" id="ARBA00001946"/>
    </source>
</evidence>
<comment type="cofactor">
    <cofactor evidence="2 9">
        <name>Mg(2+)</name>
        <dbReference type="ChEBI" id="CHEBI:18420"/>
    </cofactor>
</comment>
<comment type="similarity">
    <text evidence="9">Belongs to the DHPS family.</text>
</comment>
<sequence>MESVYLPQNKPLQLVSRERVLDLAEPVVMGILNCTPDSFSDGGRFVSVDLALAQAERMIGEGALIIDVGGESTRPGALPVSVSEEIDRVLPLIERLRGTHPVWISIDTLKPEVMDAACAAGADMINDVRALLAPGAVEVAARHRVAVCLMHMKGEPQTMQQAPCYQHVTTDVRRFLQQRLDTCVDAGIPVQRIVLDPGFGFGKTLEHNLQLLAELPDLVELGPPLLAGLSRKSMFQQLLGLNVGERLHASVAAATLAVWQGASIIRAHDVRATVEAVRFASAVTRATQKAG</sequence>
<dbReference type="EC" id="2.5.1.15" evidence="4 9"/>
<dbReference type="Pfam" id="PF00809">
    <property type="entry name" value="Pterin_bind"/>
    <property type="match status" value="1"/>
</dbReference>
<evidence type="ECO:0000256" key="7">
    <source>
        <dbReference type="ARBA" id="ARBA00022842"/>
    </source>
</evidence>
<dbReference type="InterPro" id="IPR045031">
    <property type="entry name" value="DHP_synth-like"/>
</dbReference>
<dbReference type="PROSITE" id="PS00793">
    <property type="entry name" value="DHPS_2"/>
    <property type="match status" value="1"/>
</dbReference>